<sequence>MSERKHKSRVVHVDKLIVHADDVVIIPKRRPFDPWLFGGSNRPELEAAEDVQDDTAIEEQEIDDDDQRRNRFSWI</sequence>
<evidence type="ECO:0000256" key="1">
    <source>
        <dbReference type="SAM" id="MobiDB-lite"/>
    </source>
</evidence>
<evidence type="ECO:0000313" key="3">
    <source>
        <dbReference type="Proteomes" id="UP000580891"/>
    </source>
</evidence>
<gene>
    <name evidence="2" type="ORF">HNQ85_002443</name>
</gene>
<dbReference type="RefSeq" id="WP_181537946.1">
    <property type="nucleotide sequence ID" value="NZ_JACDUU010000005.1"/>
</dbReference>
<protein>
    <submittedName>
        <fullName evidence="2">Uncharacterized protein</fullName>
    </submittedName>
</protein>
<comment type="caution">
    <text evidence="2">The sequence shown here is derived from an EMBL/GenBank/DDBJ whole genome shotgun (WGS) entry which is preliminary data.</text>
</comment>
<feature type="compositionally biased region" description="Acidic residues" evidence="1">
    <location>
        <begin position="46"/>
        <end position="65"/>
    </location>
</feature>
<dbReference type="EMBL" id="JACDUU010000005">
    <property type="protein sequence ID" value="MBA2872153.1"/>
    <property type="molecule type" value="Genomic_DNA"/>
</dbReference>
<reference evidence="2 3" key="1">
    <citation type="submission" date="2020-07" db="EMBL/GenBank/DDBJ databases">
        <title>Genomic Encyclopedia of Type Strains, Phase IV (KMG-IV): sequencing the most valuable type-strain genomes for metagenomic binning, comparative biology and taxonomic classification.</title>
        <authorList>
            <person name="Goeker M."/>
        </authorList>
    </citation>
    <scope>NUCLEOTIDE SEQUENCE [LARGE SCALE GENOMIC DNA]</scope>
    <source>
        <strain evidence="2 3">DSM 25220</strain>
    </source>
</reference>
<dbReference type="AlphaFoldDB" id="A0A7W0BVQ5"/>
<keyword evidence="3" id="KW-1185">Reference proteome</keyword>
<accession>A0A7W0BVQ5</accession>
<dbReference type="Proteomes" id="UP000580891">
    <property type="component" value="Unassembled WGS sequence"/>
</dbReference>
<feature type="region of interest" description="Disordered" evidence="1">
    <location>
        <begin position="44"/>
        <end position="75"/>
    </location>
</feature>
<proteinExistence type="predicted"/>
<evidence type="ECO:0000313" key="2">
    <source>
        <dbReference type="EMBL" id="MBA2872153.1"/>
    </source>
</evidence>
<organism evidence="2 3">
    <name type="scientific">[Anoxybacillus] calidus</name>
    <dbReference type="NCBI Taxonomy" id="575178"/>
    <lineage>
        <taxon>Bacteria</taxon>
        <taxon>Bacillati</taxon>
        <taxon>Bacillota</taxon>
        <taxon>Bacilli</taxon>
        <taxon>Bacillales</taxon>
        <taxon>Anoxybacillaceae</taxon>
        <taxon>Paranoxybacillus</taxon>
    </lineage>
</organism>
<name>A0A7W0BVQ5_9BACL</name>